<comment type="caution">
    <text evidence="2">The sequence shown here is derived from an EMBL/GenBank/DDBJ whole genome shotgun (WGS) entry which is preliminary data.</text>
</comment>
<feature type="compositionally biased region" description="Acidic residues" evidence="1">
    <location>
        <begin position="293"/>
        <end position="302"/>
    </location>
</feature>
<dbReference type="EMBL" id="JAPFFF010000007">
    <property type="protein sequence ID" value="KAK8886267.1"/>
    <property type="molecule type" value="Genomic_DNA"/>
</dbReference>
<sequence length="433" mass="50191">MFEGVKSVIWCNIPNSVQIDSWFVAESRGVIWSWKPPILNSPLFSHNFAQFQMSLEHNGDIQDEECIVQILTKMTNVFPDAVFRVQTSEGDFIMFETAQFISDEIDIPDEVSVVYQGQLHHVPEIEANLPDLPARLGSKTIFSQDVQNAFKLFLNNLQNNIIYHRKTLLIPKNLKTLLSYDQSLISKIIPKAKFSKSYNKDFAFTEFRIKFRRYHYAVLDSMDIRVPSDFIELCGNKPLRYIKMSYLLTIAFQEILKSKELDSEIELSKSIDHDDLLESKDQSNNGDDNNNNFEEDDDEQWIDETPKPSFNYDDVGIQMAERVGEFMNEISQFDSIEADGPINFDFDTFKNKLENFMDSSDDNQNNDEEEEEEEAIDQLFDQLENDEDKILRIFSNEKNSPDAFVKDNLDQSICSQPADQGPATDFMHLFDLK</sequence>
<evidence type="ECO:0000313" key="2">
    <source>
        <dbReference type="EMBL" id="KAK8886267.1"/>
    </source>
</evidence>
<gene>
    <name evidence="2" type="ORF">M9Y10_041728</name>
</gene>
<reference evidence="2 3" key="1">
    <citation type="submission" date="2024-04" db="EMBL/GenBank/DDBJ databases">
        <title>Tritrichomonas musculus Genome.</title>
        <authorList>
            <person name="Alves-Ferreira E."/>
            <person name="Grigg M."/>
            <person name="Lorenzi H."/>
            <person name="Galac M."/>
        </authorList>
    </citation>
    <scope>NUCLEOTIDE SEQUENCE [LARGE SCALE GENOMIC DNA]</scope>
    <source>
        <strain evidence="2 3">EAF2021</strain>
    </source>
</reference>
<dbReference type="Proteomes" id="UP001470230">
    <property type="component" value="Unassembled WGS sequence"/>
</dbReference>
<evidence type="ECO:0000256" key="1">
    <source>
        <dbReference type="SAM" id="MobiDB-lite"/>
    </source>
</evidence>
<keyword evidence="3" id="KW-1185">Reference proteome</keyword>
<proteinExistence type="predicted"/>
<protein>
    <submittedName>
        <fullName evidence="2">Uncharacterized protein</fullName>
    </submittedName>
</protein>
<accession>A0ABR2K571</accession>
<name>A0ABR2K571_9EUKA</name>
<organism evidence="2 3">
    <name type="scientific">Tritrichomonas musculus</name>
    <dbReference type="NCBI Taxonomy" id="1915356"/>
    <lineage>
        <taxon>Eukaryota</taxon>
        <taxon>Metamonada</taxon>
        <taxon>Parabasalia</taxon>
        <taxon>Tritrichomonadida</taxon>
        <taxon>Tritrichomonadidae</taxon>
        <taxon>Tritrichomonas</taxon>
    </lineage>
</organism>
<feature type="region of interest" description="Disordered" evidence="1">
    <location>
        <begin position="276"/>
        <end position="312"/>
    </location>
</feature>
<evidence type="ECO:0000313" key="3">
    <source>
        <dbReference type="Proteomes" id="UP001470230"/>
    </source>
</evidence>